<dbReference type="Proteomes" id="UP000321408">
    <property type="component" value="Chromosome"/>
</dbReference>
<gene>
    <name evidence="1" type="ORF">DSAG12_02105</name>
</gene>
<protein>
    <submittedName>
        <fullName evidence="1">Uncharacterized protein</fullName>
    </submittedName>
</protein>
<evidence type="ECO:0000313" key="2">
    <source>
        <dbReference type="Proteomes" id="UP000321408"/>
    </source>
</evidence>
<dbReference type="AlphaFoldDB" id="A0A5B9DBA4"/>
<evidence type="ECO:0000313" key="1">
    <source>
        <dbReference type="EMBL" id="QEE16275.1"/>
    </source>
</evidence>
<dbReference type="GeneID" id="41330094"/>
<accession>A0A5B9DBA4</accession>
<proteinExistence type="predicted"/>
<dbReference type="EMBL" id="CP042905">
    <property type="protein sequence ID" value="QEE16275.1"/>
    <property type="molecule type" value="Genomic_DNA"/>
</dbReference>
<dbReference type="KEGG" id="psyt:DSAG12_02105"/>
<sequence length="94" mass="11007">MAVIKISNKKLIDDMQAKLILRLGRKITQQETLDLCLKYSTQNFEEILALASTTPMLNPERAKKIIERFERFKDTPYNQEATFNNPEDNDIYLL</sequence>
<reference evidence="1 2" key="1">
    <citation type="journal article" date="2020" name="Nature">
        <title>Isolation of an archaeon at the prokaryote-eukaryote interface.</title>
        <authorList>
            <person name="Imachi H."/>
            <person name="Nobu M.K."/>
            <person name="Nakahara N."/>
            <person name="Morono Y."/>
            <person name="Ogawara M."/>
            <person name="Takaki Y."/>
            <person name="Takano Y."/>
            <person name="Uematsu K."/>
            <person name="Ikuta T."/>
            <person name="Ito M."/>
            <person name="Matsui Y."/>
            <person name="Miyazaki M."/>
            <person name="Murata K."/>
            <person name="Saito Y."/>
            <person name="Sakai S."/>
            <person name="Song C."/>
            <person name="Tasumi E."/>
            <person name="Yamanaka Y."/>
            <person name="Yamaguchi T."/>
            <person name="Kamagata Y."/>
            <person name="Tamaki H."/>
            <person name="Takai K."/>
        </authorList>
    </citation>
    <scope>NUCLEOTIDE SEQUENCE [LARGE SCALE GENOMIC DNA]</scope>
    <source>
        <strain evidence="1 2">MK-D1</strain>
    </source>
</reference>
<reference evidence="1 2" key="2">
    <citation type="journal article" date="2024" name="Int. J. Syst. Evol. Microbiol.">
        <title>Promethearchaeum syntrophicum gen. nov., sp. nov., an anaerobic, obligately syntrophic archaeon, the first isolate of the lineage 'Asgard' archaea, and proposal of the new archaeal phylum Promethearchaeota phyl. nov. and kingdom Promethearchaeati regn. nov.</title>
        <authorList>
            <person name="Imachi H."/>
            <person name="Nobu M.K."/>
            <person name="Kato S."/>
            <person name="Takaki Y."/>
            <person name="Miyazaki M."/>
            <person name="Miyata M."/>
            <person name="Ogawara M."/>
            <person name="Saito Y."/>
            <person name="Sakai S."/>
            <person name="Tahara Y.O."/>
            <person name="Takano Y."/>
            <person name="Tasumi E."/>
            <person name="Uematsu K."/>
            <person name="Yoshimura T."/>
            <person name="Itoh T."/>
            <person name="Ohkuma M."/>
            <person name="Takai K."/>
        </authorList>
    </citation>
    <scope>NUCLEOTIDE SEQUENCE [LARGE SCALE GENOMIC DNA]</scope>
    <source>
        <strain evidence="1 2">MK-D1</strain>
    </source>
</reference>
<organism evidence="1 2">
    <name type="scientific">Promethearchaeum syntrophicum</name>
    <dbReference type="NCBI Taxonomy" id="2594042"/>
    <lineage>
        <taxon>Archaea</taxon>
        <taxon>Promethearchaeati</taxon>
        <taxon>Promethearchaeota</taxon>
        <taxon>Promethearchaeia</taxon>
        <taxon>Promethearchaeales</taxon>
        <taxon>Promethearchaeaceae</taxon>
        <taxon>Promethearchaeum</taxon>
    </lineage>
</organism>
<name>A0A5B9DBA4_9ARCH</name>
<dbReference type="RefSeq" id="WP_147663153.1">
    <property type="nucleotide sequence ID" value="NZ_CP042905.2"/>
</dbReference>
<keyword evidence="2" id="KW-1185">Reference proteome</keyword>